<dbReference type="EMBL" id="UASS01000011">
    <property type="protein sequence ID" value="SPX60589.1"/>
    <property type="molecule type" value="Genomic_DNA"/>
</dbReference>
<sequence>MPRCNEASLMGKGKWEKFRSRYSPVDISKANTGDANLQLDWVRESLQGRMKINGVPIKEYADQFNGFESEEDVESFFQKVILKDMQPLDQTKAGEIVDYLKKSFHQGGFMYPVSSPLAVSMKEYDEDLDMDIPFATVGQMDVSINIVTSKTGFKIQELATVKDLIISNPLVAGKMKVDSENPRLLPKKGSDYVIKAAGTINIDFSNSGTEPSINVENNMISYGHRELAKRMDKRNFGQVVVDFFRNILGANRVKDISPKNEQLKENQNEEVFENNAVEADEPPRPSPGGP</sequence>
<protein>
    <submittedName>
        <fullName evidence="2">Uncharacterized protein</fullName>
    </submittedName>
</protein>
<proteinExistence type="predicted"/>
<feature type="region of interest" description="Disordered" evidence="1">
    <location>
        <begin position="258"/>
        <end position="290"/>
    </location>
</feature>
<gene>
    <name evidence="2" type="ORF">NCTC12022_01321</name>
</gene>
<evidence type="ECO:0000256" key="1">
    <source>
        <dbReference type="SAM" id="MobiDB-lite"/>
    </source>
</evidence>
<dbReference type="AlphaFoldDB" id="A0A2X1RQ61"/>
<feature type="compositionally biased region" description="Basic and acidic residues" evidence="1">
    <location>
        <begin position="258"/>
        <end position="267"/>
    </location>
</feature>
<dbReference type="Proteomes" id="UP000251942">
    <property type="component" value="Unassembled WGS sequence"/>
</dbReference>
<reference evidence="2 3" key="1">
    <citation type="submission" date="2018-06" db="EMBL/GenBank/DDBJ databases">
        <authorList>
            <consortium name="Pathogen Informatics"/>
            <person name="Doyle S."/>
        </authorList>
    </citation>
    <scope>NUCLEOTIDE SEQUENCE [LARGE SCALE GENOMIC DNA]</scope>
    <source>
        <strain evidence="2 3">NCTC12022</strain>
    </source>
</reference>
<evidence type="ECO:0000313" key="2">
    <source>
        <dbReference type="EMBL" id="SPX60589.1"/>
    </source>
</evidence>
<organism evidence="2 3">
    <name type="scientific">Legionella feeleii</name>
    <dbReference type="NCBI Taxonomy" id="453"/>
    <lineage>
        <taxon>Bacteria</taxon>
        <taxon>Pseudomonadati</taxon>
        <taxon>Pseudomonadota</taxon>
        <taxon>Gammaproteobacteria</taxon>
        <taxon>Legionellales</taxon>
        <taxon>Legionellaceae</taxon>
        <taxon>Legionella</taxon>
    </lineage>
</organism>
<accession>A0A2X1RQ61</accession>
<name>A0A2X1RQ61_9GAMM</name>
<evidence type="ECO:0000313" key="3">
    <source>
        <dbReference type="Proteomes" id="UP000251942"/>
    </source>
</evidence>